<evidence type="ECO:0000313" key="1">
    <source>
        <dbReference type="EMBL" id="VDO23650.1"/>
    </source>
</evidence>
<sequence>MQEKLNQILNKLKIVGKRGYSLKYEKWNNSLIDNITILSNFSSSLDYNYF</sequence>
<proteinExistence type="predicted"/>
<name>A0A0R3QN14_9BILA</name>
<gene>
    <name evidence="1" type="ORF">BTMF_LOCUS7150</name>
</gene>
<evidence type="ECO:0000313" key="3">
    <source>
        <dbReference type="WBParaSite" id="BTMF_0000909901-mRNA-1"/>
    </source>
</evidence>
<reference evidence="1 2" key="2">
    <citation type="submission" date="2018-11" db="EMBL/GenBank/DDBJ databases">
        <authorList>
            <consortium name="Pathogen Informatics"/>
        </authorList>
    </citation>
    <scope>NUCLEOTIDE SEQUENCE [LARGE SCALE GENOMIC DNA]</scope>
</reference>
<organism evidence="3">
    <name type="scientific">Brugia timori</name>
    <dbReference type="NCBI Taxonomy" id="42155"/>
    <lineage>
        <taxon>Eukaryota</taxon>
        <taxon>Metazoa</taxon>
        <taxon>Ecdysozoa</taxon>
        <taxon>Nematoda</taxon>
        <taxon>Chromadorea</taxon>
        <taxon>Rhabditida</taxon>
        <taxon>Spirurina</taxon>
        <taxon>Spiruromorpha</taxon>
        <taxon>Filarioidea</taxon>
        <taxon>Onchocercidae</taxon>
        <taxon>Brugia</taxon>
    </lineage>
</organism>
<keyword evidence="2" id="KW-1185">Reference proteome</keyword>
<dbReference type="AlphaFoldDB" id="A0A0R3QN14"/>
<evidence type="ECO:0000313" key="2">
    <source>
        <dbReference type="Proteomes" id="UP000280834"/>
    </source>
</evidence>
<dbReference type="WBParaSite" id="BTMF_0000909901-mRNA-1">
    <property type="protein sequence ID" value="BTMF_0000909901-mRNA-1"/>
    <property type="gene ID" value="BTMF_0000909901"/>
</dbReference>
<accession>A0A0R3QN14</accession>
<reference evidence="3" key="1">
    <citation type="submission" date="2017-02" db="UniProtKB">
        <authorList>
            <consortium name="WormBaseParasite"/>
        </authorList>
    </citation>
    <scope>IDENTIFICATION</scope>
</reference>
<protein>
    <submittedName>
        <fullName evidence="3">DpnII domain-containing protein</fullName>
    </submittedName>
</protein>
<dbReference type="EMBL" id="UZAG01015834">
    <property type="protein sequence ID" value="VDO23650.1"/>
    <property type="molecule type" value="Genomic_DNA"/>
</dbReference>
<dbReference type="Proteomes" id="UP000280834">
    <property type="component" value="Unassembled WGS sequence"/>
</dbReference>